<keyword evidence="13" id="KW-1185">Reference proteome</keyword>
<keyword evidence="6 10" id="KW-0235">DNA replication</keyword>
<organism evidence="12 13">
    <name type="scientific">Candida boidinii</name>
    <name type="common">Yeast</name>
    <dbReference type="NCBI Taxonomy" id="5477"/>
    <lineage>
        <taxon>Eukaryota</taxon>
        <taxon>Fungi</taxon>
        <taxon>Dikarya</taxon>
        <taxon>Ascomycota</taxon>
        <taxon>Saccharomycotina</taxon>
        <taxon>Pichiomycetes</taxon>
        <taxon>Pichiales</taxon>
        <taxon>Pichiaceae</taxon>
        <taxon>Ogataea</taxon>
        <taxon>Ogataea/Candida clade</taxon>
    </lineage>
</organism>
<gene>
    <name evidence="12" type="ORF">Cboi02_000114200</name>
</gene>
<keyword evidence="9" id="KW-0804">Transcription</keyword>
<dbReference type="GO" id="GO:0006269">
    <property type="term" value="P:DNA replication, synthesis of primer"/>
    <property type="evidence" value="ECO:0007669"/>
    <property type="project" value="UniProtKB-KW"/>
</dbReference>
<dbReference type="PANTHER" id="PTHR10536">
    <property type="entry name" value="DNA PRIMASE SMALL SUBUNIT"/>
    <property type="match status" value="1"/>
</dbReference>
<dbReference type="FunFam" id="3.90.920.10:FF:000003">
    <property type="entry name" value="DNA primase"/>
    <property type="match status" value="1"/>
</dbReference>
<dbReference type="NCBIfam" id="TIGR00335">
    <property type="entry name" value="primase_sml"/>
    <property type="match status" value="1"/>
</dbReference>
<evidence type="ECO:0000256" key="3">
    <source>
        <dbReference type="ARBA" id="ARBA00022515"/>
    </source>
</evidence>
<dbReference type="CDD" id="cd04860">
    <property type="entry name" value="AE_Prim_S"/>
    <property type="match status" value="1"/>
</dbReference>
<evidence type="ECO:0000256" key="6">
    <source>
        <dbReference type="ARBA" id="ARBA00022705"/>
    </source>
</evidence>
<comment type="caution">
    <text evidence="12">The sequence shown here is derived from an EMBL/GenBank/DDBJ whole genome shotgun (WGS) entry which is preliminary data.</text>
</comment>
<dbReference type="SUPFAM" id="SSF56747">
    <property type="entry name" value="Prim-pol domain"/>
    <property type="match status" value="1"/>
</dbReference>
<dbReference type="GO" id="GO:0003899">
    <property type="term" value="F:DNA-directed RNA polymerase activity"/>
    <property type="evidence" value="ECO:0007669"/>
    <property type="project" value="InterPro"/>
</dbReference>
<evidence type="ECO:0000256" key="2">
    <source>
        <dbReference type="ARBA" id="ARBA00022478"/>
    </source>
</evidence>
<feature type="compositionally biased region" description="Polar residues" evidence="11">
    <location>
        <begin position="392"/>
        <end position="406"/>
    </location>
</feature>
<reference evidence="12" key="1">
    <citation type="submission" date="2023-04" db="EMBL/GenBank/DDBJ databases">
        <title>Candida boidinii NBRC 10035.</title>
        <authorList>
            <person name="Ichikawa N."/>
            <person name="Sato H."/>
            <person name="Tonouchi N."/>
        </authorList>
    </citation>
    <scope>NUCLEOTIDE SEQUENCE</scope>
    <source>
        <strain evidence="12">NBRC 10035</strain>
    </source>
</reference>
<proteinExistence type="inferred from homology"/>
<name>A0A9W6SWK1_CANBO</name>
<evidence type="ECO:0000256" key="4">
    <source>
        <dbReference type="ARBA" id="ARBA00022679"/>
    </source>
</evidence>
<evidence type="ECO:0000256" key="7">
    <source>
        <dbReference type="ARBA" id="ARBA00022723"/>
    </source>
</evidence>
<keyword evidence="7" id="KW-0479">Metal-binding</keyword>
<evidence type="ECO:0000313" key="12">
    <source>
        <dbReference type="EMBL" id="GME67774.1"/>
    </source>
</evidence>
<keyword evidence="4 10" id="KW-0808">Transferase</keyword>
<dbReference type="AlphaFoldDB" id="A0A9W6SWK1"/>
<dbReference type="EC" id="2.7.7.-" evidence="10"/>
<dbReference type="Pfam" id="PF01896">
    <property type="entry name" value="DNA_primase_S"/>
    <property type="match status" value="1"/>
</dbReference>
<evidence type="ECO:0000256" key="5">
    <source>
        <dbReference type="ARBA" id="ARBA00022695"/>
    </source>
</evidence>
<dbReference type="InterPro" id="IPR014052">
    <property type="entry name" value="DNA_primase_ssu_euk/arc"/>
</dbReference>
<dbReference type="EMBL" id="BSXN01000249">
    <property type="protein sequence ID" value="GME67774.1"/>
    <property type="molecule type" value="Genomic_DNA"/>
</dbReference>
<evidence type="ECO:0000256" key="9">
    <source>
        <dbReference type="ARBA" id="ARBA00023163"/>
    </source>
</evidence>
<dbReference type="InterPro" id="IPR002755">
    <property type="entry name" value="DNA_primase_S"/>
</dbReference>
<evidence type="ECO:0000256" key="8">
    <source>
        <dbReference type="ARBA" id="ARBA00022833"/>
    </source>
</evidence>
<keyword evidence="3 10" id="KW-0639">Primosome</keyword>
<feature type="region of interest" description="Disordered" evidence="11">
    <location>
        <begin position="390"/>
        <end position="412"/>
    </location>
</feature>
<accession>A0A9W6SWK1</accession>
<protein>
    <recommendedName>
        <fullName evidence="10">DNA primase</fullName>
        <ecNumber evidence="10">2.7.7.-</ecNumber>
    </recommendedName>
</protein>
<evidence type="ECO:0000256" key="1">
    <source>
        <dbReference type="ARBA" id="ARBA00009762"/>
    </source>
</evidence>
<dbReference type="Proteomes" id="UP001165120">
    <property type="component" value="Unassembled WGS sequence"/>
</dbReference>
<keyword evidence="2 10" id="KW-0240">DNA-directed RNA polymerase</keyword>
<feature type="region of interest" description="Disordered" evidence="11">
    <location>
        <begin position="1"/>
        <end position="30"/>
    </location>
</feature>
<comment type="similarity">
    <text evidence="1 10">Belongs to the eukaryotic-type primase small subunit family.</text>
</comment>
<evidence type="ECO:0000313" key="13">
    <source>
        <dbReference type="Proteomes" id="UP001165120"/>
    </source>
</evidence>
<evidence type="ECO:0000256" key="10">
    <source>
        <dbReference type="RuleBase" id="RU003514"/>
    </source>
</evidence>
<dbReference type="GO" id="GO:0005658">
    <property type="term" value="C:alpha DNA polymerase:primase complex"/>
    <property type="evidence" value="ECO:0007669"/>
    <property type="project" value="UniProtKB-ARBA"/>
</dbReference>
<dbReference type="GO" id="GO:0046872">
    <property type="term" value="F:metal ion binding"/>
    <property type="evidence" value="ECO:0007669"/>
    <property type="project" value="UniProtKB-KW"/>
</dbReference>
<sequence>MPLIEETASSPTSLPIDASSSESSSDVKKYQPTSTDFRHYYEHYLPFKSIFTWLNHSHVPQNDFTMREFAFEFKSGAYQRYNSFENASEFKATVLKSQPTRFEIGAVYPVPPKIRKTVSKNVMKPIMKEFVLDIDLTDYDDIRTCCSKTSICSKCWKFINIAIKIIDVALRDDFGFEHLVWVFSGRRGVHCWISDYRARVLDEQKRRAIVEYLDVLNVKSSNKRSGLNLRKPYHPHVERSFDIIRDQFIDIIVREQNTWKDDQRAIEDLARSLPDFRLSKLLIQFWTKNPNRSSADKWVDVDRIYHENANSFNFDIQNWKRETIFKTMYPRLDVEVSRQMIHLLKSPFCIHPGTGNVCVPFNPNEKEFDPFTAPNLKQLFDEEAEFAEKNDANTSNISIDQENDSQSGKKKEIWENSSLKPYIDYFNKYVEDLLKDEIREKRNRKQMEGGSKENLEF</sequence>
<dbReference type="Gene3D" id="3.90.920.10">
    <property type="entry name" value="DNA primase, PRIM domain"/>
    <property type="match status" value="1"/>
</dbReference>
<keyword evidence="8" id="KW-0862">Zinc</keyword>
<keyword evidence="5" id="KW-0548">Nucleotidyltransferase</keyword>
<evidence type="ECO:0000256" key="11">
    <source>
        <dbReference type="SAM" id="MobiDB-lite"/>
    </source>
</evidence>